<dbReference type="OrthoDB" id="3745794at2759"/>
<keyword evidence="3" id="KW-1185">Reference proteome</keyword>
<dbReference type="EMBL" id="RZGK01000018">
    <property type="protein sequence ID" value="KAF9692422.1"/>
    <property type="molecule type" value="Genomic_DNA"/>
</dbReference>
<organism evidence="2 3">
    <name type="scientific">Ascochyta lentis</name>
    <dbReference type="NCBI Taxonomy" id="205686"/>
    <lineage>
        <taxon>Eukaryota</taxon>
        <taxon>Fungi</taxon>
        <taxon>Dikarya</taxon>
        <taxon>Ascomycota</taxon>
        <taxon>Pezizomycotina</taxon>
        <taxon>Dothideomycetes</taxon>
        <taxon>Pleosporomycetidae</taxon>
        <taxon>Pleosporales</taxon>
        <taxon>Pleosporineae</taxon>
        <taxon>Didymellaceae</taxon>
        <taxon>Ascochyta</taxon>
    </lineage>
</organism>
<feature type="region of interest" description="Disordered" evidence="1">
    <location>
        <begin position="1"/>
        <end position="22"/>
    </location>
</feature>
<protein>
    <submittedName>
        <fullName evidence="2">Uncharacterized protein</fullName>
    </submittedName>
</protein>
<reference evidence="2" key="1">
    <citation type="submission" date="2018-12" db="EMBL/GenBank/DDBJ databases">
        <authorList>
            <person name="Syme R.A."/>
            <person name="Farfan-Caceres L."/>
            <person name="Lichtenzveig J."/>
        </authorList>
    </citation>
    <scope>NUCLEOTIDE SEQUENCE</scope>
    <source>
        <strain evidence="2">Al4</strain>
    </source>
</reference>
<feature type="compositionally biased region" description="Basic and acidic residues" evidence="1">
    <location>
        <begin position="1"/>
        <end position="11"/>
    </location>
</feature>
<dbReference type="Proteomes" id="UP000651452">
    <property type="component" value="Unassembled WGS sequence"/>
</dbReference>
<sequence>MSDYFQNHEHSMQLTAPEGDPSTYDWAKLREEVDQALPECGGLFADTTVASRQEESTDVNWLQLDEQLENGPWRGVFDQHSCSLGADMQLPANTR</sequence>
<evidence type="ECO:0000256" key="1">
    <source>
        <dbReference type="SAM" id="MobiDB-lite"/>
    </source>
</evidence>
<proteinExistence type="predicted"/>
<evidence type="ECO:0000313" key="3">
    <source>
        <dbReference type="Proteomes" id="UP000651452"/>
    </source>
</evidence>
<accession>A0A8H7MGJ3</accession>
<name>A0A8H7MGJ3_9PLEO</name>
<evidence type="ECO:0000313" key="2">
    <source>
        <dbReference type="EMBL" id="KAF9692422.1"/>
    </source>
</evidence>
<comment type="caution">
    <text evidence="2">The sequence shown here is derived from an EMBL/GenBank/DDBJ whole genome shotgun (WGS) entry which is preliminary data.</text>
</comment>
<reference evidence="2" key="2">
    <citation type="submission" date="2020-09" db="EMBL/GenBank/DDBJ databases">
        <title>Reference genome assembly for Australian Ascochyta lentis isolate Al4.</title>
        <authorList>
            <person name="Lee R.C."/>
            <person name="Farfan-Caceres L.M."/>
            <person name="Debler J.W."/>
            <person name="Williams A.H."/>
            <person name="Henares B.M."/>
        </authorList>
    </citation>
    <scope>NUCLEOTIDE SEQUENCE</scope>
    <source>
        <strain evidence="2">Al4</strain>
    </source>
</reference>
<gene>
    <name evidence="2" type="ORF">EKO04_009455</name>
</gene>
<dbReference type="AlphaFoldDB" id="A0A8H7MGJ3"/>